<dbReference type="SUPFAM" id="SSF52540">
    <property type="entry name" value="P-loop containing nucleoside triphosphate hydrolases"/>
    <property type="match status" value="1"/>
</dbReference>
<keyword evidence="8 10" id="KW-1133">Transmembrane helix</keyword>
<evidence type="ECO:0000256" key="2">
    <source>
        <dbReference type="ARBA" id="ARBA00005417"/>
    </source>
</evidence>
<evidence type="ECO:0000256" key="10">
    <source>
        <dbReference type="SAM" id="Phobius"/>
    </source>
</evidence>
<comment type="caution">
    <text evidence="13">The sequence shown here is derived from an EMBL/GenBank/DDBJ whole genome shotgun (WGS) entry which is preliminary data.</text>
</comment>
<name>A0A9D1GPS7_9MOLU</name>
<evidence type="ECO:0000256" key="6">
    <source>
        <dbReference type="ARBA" id="ARBA00022741"/>
    </source>
</evidence>
<dbReference type="Proteomes" id="UP000886758">
    <property type="component" value="Unassembled WGS sequence"/>
</dbReference>
<dbReference type="Gene3D" id="1.20.1560.10">
    <property type="entry name" value="ABC transporter type 1, transmembrane domain"/>
    <property type="match status" value="1"/>
</dbReference>
<evidence type="ECO:0000256" key="3">
    <source>
        <dbReference type="ARBA" id="ARBA00022448"/>
    </source>
</evidence>
<protein>
    <submittedName>
        <fullName evidence="13">ABC transporter ATP-binding protein</fullName>
    </submittedName>
</protein>
<dbReference type="PANTHER" id="PTHR43394:SF1">
    <property type="entry name" value="ATP-BINDING CASSETTE SUB-FAMILY B MEMBER 10, MITOCHONDRIAL"/>
    <property type="match status" value="1"/>
</dbReference>
<feature type="transmembrane region" description="Helical" evidence="10">
    <location>
        <begin position="160"/>
        <end position="179"/>
    </location>
</feature>
<evidence type="ECO:0000313" key="13">
    <source>
        <dbReference type="EMBL" id="HIT49599.1"/>
    </source>
</evidence>
<dbReference type="SMART" id="SM00382">
    <property type="entry name" value="AAA"/>
    <property type="match status" value="1"/>
</dbReference>
<keyword evidence="3" id="KW-0813">Transport</keyword>
<dbReference type="Pfam" id="PF00664">
    <property type="entry name" value="ABC_membrane"/>
    <property type="match status" value="1"/>
</dbReference>
<dbReference type="PROSITE" id="PS00211">
    <property type="entry name" value="ABC_TRANSPORTER_1"/>
    <property type="match status" value="1"/>
</dbReference>
<comment type="subcellular location">
    <subcellularLocation>
        <location evidence="1">Cell membrane</location>
        <topology evidence="1">Multi-pass membrane protein</topology>
    </subcellularLocation>
</comment>
<keyword evidence="5 10" id="KW-0812">Transmembrane</keyword>
<dbReference type="InterPro" id="IPR039421">
    <property type="entry name" value="Type_1_exporter"/>
</dbReference>
<dbReference type="AlphaFoldDB" id="A0A9D1GPS7"/>
<evidence type="ECO:0000259" key="12">
    <source>
        <dbReference type="PROSITE" id="PS50929"/>
    </source>
</evidence>
<feature type="transmembrane region" description="Helical" evidence="10">
    <location>
        <begin position="53"/>
        <end position="75"/>
    </location>
</feature>
<dbReference type="PANTHER" id="PTHR43394">
    <property type="entry name" value="ATP-DEPENDENT PERMEASE MDL1, MITOCHONDRIAL"/>
    <property type="match status" value="1"/>
</dbReference>
<dbReference type="FunFam" id="3.40.50.300:FF:000221">
    <property type="entry name" value="Multidrug ABC transporter ATP-binding protein"/>
    <property type="match status" value="1"/>
</dbReference>
<reference evidence="13" key="1">
    <citation type="submission" date="2020-10" db="EMBL/GenBank/DDBJ databases">
        <authorList>
            <person name="Gilroy R."/>
        </authorList>
    </citation>
    <scope>NUCLEOTIDE SEQUENCE</scope>
    <source>
        <strain evidence="13">ChiW17-6978</strain>
    </source>
</reference>
<sequence>MIKFVQSLWWFISKNWYRYVAIVVVGLLLTVLNLVPAAVVKVLTQALQEDQLTLSFLMSKVVVPYLVTIALLYGITTTKKVLQNRLKVKLYYALQVRYMENILCQDAPFFEHFQSGDLLTRALGDVKSVNFSGANRLLNIFLEAMTVVVTLIAMMMINWVLTLLCLIPLSCIFLANLFLKKKVKRNWQLVREKSSLMGNVILESITNVRTIRAFSKEEENYQKNLRYSQDTYDVEKANLKINVIFQPMFQSIVAVATILAYGLGGYFCYKGVLSIPDLIQFTLYLNLFQAPLTNIGNMINNFYQSLISSDRLNEIYEAKSSVIDRQENKLDEIKTIEFKDFSFRYENDQEDVLKNIDLTIEEGQTIGIVGKTGSGKSTLVRQLLRQLPIESGRLYINGNEIENFDKHSVRYHVGYVPQEHVLFSRSVLKNVLIGDSDASEEEINHAVLLADFEKDIKMLSDGYDTIVGEYGVTLSGGQKQRLAIARAFLKNADVLVLDDSLSAVDGKTEANILRSLREFRSHRTNIIVAHRLSAVMHADVIIVLDQGKIVERGTHDQLMQAKGWYYEQFMQQQMEEEKDGETHA</sequence>
<dbReference type="PROSITE" id="PS50893">
    <property type="entry name" value="ABC_TRANSPORTER_2"/>
    <property type="match status" value="1"/>
</dbReference>
<keyword evidence="9 10" id="KW-0472">Membrane</keyword>
<dbReference type="Gene3D" id="3.40.50.300">
    <property type="entry name" value="P-loop containing nucleotide triphosphate hydrolases"/>
    <property type="match status" value="1"/>
</dbReference>
<keyword evidence="4" id="KW-1003">Cell membrane</keyword>
<dbReference type="InterPro" id="IPR017871">
    <property type="entry name" value="ABC_transporter-like_CS"/>
</dbReference>
<dbReference type="CDD" id="cd07346">
    <property type="entry name" value="ABC_6TM_exporters"/>
    <property type="match status" value="1"/>
</dbReference>
<dbReference type="InterPro" id="IPR003593">
    <property type="entry name" value="AAA+_ATPase"/>
</dbReference>
<keyword evidence="6" id="KW-0547">Nucleotide-binding</keyword>
<dbReference type="InterPro" id="IPR011527">
    <property type="entry name" value="ABC1_TM_dom"/>
</dbReference>
<dbReference type="EMBL" id="DVLF01000037">
    <property type="protein sequence ID" value="HIT49599.1"/>
    <property type="molecule type" value="Genomic_DNA"/>
</dbReference>
<evidence type="ECO:0000256" key="7">
    <source>
        <dbReference type="ARBA" id="ARBA00022840"/>
    </source>
</evidence>
<feature type="domain" description="ABC transporter" evidence="11">
    <location>
        <begin position="336"/>
        <end position="571"/>
    </location>
</feature>
<dbReference type="InterPro" id="IPR027417">
    <property type="entry name" value="P-loop_NTPase"/>
</dbReference>
<dbReference type="InterPro" id="IPR003439">
    <property type="entry name" value="ABC_transporter-like_ATP-bd"/>
</dbReference>
<gene>
    <name evidence="13" type="ORF">IAD46_01095</name>
</gene>
<proteinExistence type="inferred from homology"/>
<dbReference type="GO" id="GO:0005886">
    <property type="term" value="C:plasma membrane"/>
    <property type="evidence" value="ECO:0007669"/>
    <property type="project" value="UniProtKB-SubCell"/>
</dbReference>
<evidence type="ECO:0000256" key="9">
    <source>
        <dbReference type="ARBA" id="ARBA00023136"/>
    </source>
</evidence>
<evidence type="ECO:0000313" key="14">
    <source>
        <dbReference type="Proteomes" id="UP000886758"/>
    </source>
</evidence>
<evidence type="ECO:0000256" key="5">
    <source>
        <dbReference type="ARBA" id="ARBA00022692"/>
    </source>
</evidence>
<reference evidence="13" key="2">
    <citation type="journal article" date="2021" name="PeerJ">
        <title>Extensive microbial diversity within the chicken gut microbiome revealed by metagenomics and culture.</title>
        <authorList>
            <person name="Gilroy R."/>
            <person name="Ravi A."/>
            <person name="Getino M."/>
            <person name="Pursley I."/>
            <person name="Horton D.L."/>
            <person name="Alikhan N.F."/>
            <person name="Baker D."/>
            <person name="Gharbi K."/>
            <person name="Hall N."/>
            <person name="Watson M."/>
            <person name="Adriaenssens E.M."/>
            <person name="Foster-Nyarko E."/>
            <person name="Jarju S."/>
            <person name="Secka A."/>
            <person name="Antonio M."/>
            <person name="Oren A."/>
            <person name="Chaudhuri R.R."/>
            <person name="La Ragione R."/>
            <person name="Hildebrand F."/>
            <person name="Pallen M.J."/>
        </authorList>
    </citation>
    <scope>NUCLEOTIDE SEQUENCE</scope>
    <source>
        <strain evidence="13">ChiW17-6978</strain>
    </source>
</reference>
<accession>A0A9D1GPS7</accession>
<evidence type="ECO:0000256" key="1">
    <source>
        <dbReference type="ARBA" id="ARBA00004651"/>
    </source>
</evidence>
<organism evidence="13 14">
    <name type="scientific">Candidatus Pelethenecus faecipullorum</name>
    <dbReference type="NCBI Taxonomy" id="2840900"/>
    <lineage>
        <taxon>Bacteria</taxon>
        <taxon>Bacillati</taxon>
        <taxon>Mycoplasmatota</taxon>
        <taxon>Mollicutes</taxon>
        <taxon>Candidatus Pelethenecus</taxon>
    </lineage>
</organism>
<dbReference type="InterPro" id="IPR036640">
    <property type="entry name" value="ABC1_TM_sf"/>
</dbReference>
<evidence type="ECO:0000256" key="4">
    <source>
        <dbReference type="ARBA" id="ARBA00022475"/>
    </source>
</evidence>
<dbReference type="GO" id="GO:0005524">
    <property type="term" value="F:ATP binding"/>
    <property type="evidence" value="ECO:0007669"/>
    <property type="project" value="UniProtKB-KW"/>
</dbReference>
<feature type="transmembrane region" description="Helical" evidence="10">
    <location>
        <begin position="248"/>
        <end position="267"/>
    </location>
</feature>
<dbReference type="GO" id="GO:0016887">
    <property type="term" value="F:ATP hydrolysis activity"/>
    <property type="evidence" value="ECO:0007669"/>
    <property type="project" value="InterPro"/>
</dbReference>
<dbReference type="PROSITE" id="PS50929">
    <property type="entry name" value="ABC_TM1F"/>
    <property type="match status" value="1"/>
</dbReference>
<feature type="transmembrane region" description="Helical" evidence="10">
    <location>
        <begin position="137"/>
        <end position="154"/>
    </location>
</feature>
<dbReference type="Pfam" id="PF00005">
    <property type="entry name" value="ABC_tran"/>
    <property type="match status" value="1"/>
</dbReference>
<evidence type="ECO:0000256" key="8">
    <source>
        <dbReference type="ARBA" id="ARBA00022989"/>
    </source>
</evidence>
<keyword evidence="7 13" id="KW-0067">ATP-binding</keyword>
<dbReference type="SUPFAM" id="SSF90123">
    <property type="entry name" value="ABC transporter transmembrane region"/>
    <property type="match status" value="1"/>
</dbReference>
<feature type="domain" description="ABC transmembrane type-1" evidence="12">
    <location>
        <begin position="20"/>
        <end position="304"/>
    </location>
</feature>
<comment type="similarity">
    <text evidence="2">Belongs to the ABC transporter superfamily.</text>
</comment>
<evidence type="ECO:0000259" key="11">
    <source>
        <dbReference type="PROSITE" id="PS50893"/>
    </source>
</evidence>
<dbReference type="GO" id="GO:0015421">
    <property type="term" value="F:ABC-type oligopeptide transporter activity"/>
    <property type="evidence" value="ECO:0007669"/>
    <property type="project" value="TreeGrafter"/>
</dbReference>